<accession>A0ACC1PMZ8</accession>
<gene>
    <name evidence="1" type="ORF">NUW58_g1176</name>
</gene>
<dbReference type="EMBL" id="JAPDGR010000121">
    <property type="protein sequence ID" value="KAJ2995770.1"/>
    <property type="molecule type" value="Genomic_DNA"/>
</dbReference>
<protein>
    <submittedName>
        <fullName evidence="1">Uncharacterized protein</fullName>
    </submittedName>
</protein>
<organism evidence="1 2">
    <name type="scientific">Xylaria curta</name>
    <dbReference type="NCBI Taxonomy" id="42375"/>
    <lineage>
        <taxon>Eukaryota</taxon>
        <taxon>Fungi</taxon>
        <taxon>Dikarya</taxon>
        <taxon>Ascomycota</taxon>
        <taxon>Pezizomycotina</taxon>
        <taxon>Sordariomycetes</taxon>
        <taxon>Xylariomycetidae</taxon>
        <taxon>Xylariales</taxon>
        <taxon>Xylariaceae</taxon>
        <taxon>Xylaria</taxon>
    </lineage>
</organism>
<reference evidence="1" key="1">
    <citation type="submission" date="2022-10" db="EMBL/GenBank/DDBJ databases">
        <title>Genome Sequence of Xylaria curta.</title>
        <authorList>
            <person name="Buettner E."/>
        </authorList>
    </citation>
    <scope>NUCLEOTIDE SEQUENCE</scope>
    <source>
        <strain evidence="1">Babe10</strain>
    </source>
</reference>
<comment type="caution">
    <text evidence="1">The sequence shown here is derived from an EMBL/GenBank/DDBJ whole genome shotgun (WGS) entry which is preliminary data.</text>
</comment>
<keyword evidence="2" id="KW-1185">Reference proteome</keyword>
<proteinExistence type="predicted"/>
<evidence type="ECO:0000313" key="2">
    <source>
        <dbReference type="Proteomes" id="UP001143856"/>
    </source>
</evidence>
<sequence>MRDPQPYAYSPLGANSIRLLNLGITDGTSITLKAVNINEAPQYFALSYAWDAQSDTVPIEVNGQGFSVSSDLADAILRLRGFGLDEMDLKNRVEWVWIDKICINQEDLMERSEQVQIMNVIYSQAIKTLIWLGPDGDECSDVWQLIEQIYGIYTLYRTEHEGV</sequence>
<dbReference type="Proteomes" id="UP001143856">
    <property type="component" value="Unassembled WGS sequence"/>
</dbReference>
<evidence type="ECO:0000313" key="1">
    <source>
        <dbReference type="EMBL" id="KAJ2995770.1"/>
    </source>
</evidence>
<name>A0ACC1PMZ8_9PEZI</name>